<dbReference type="PIRSF" id="PIRSF000332">
    <property type="entry name" value="FMO"/>
    <property type="match status" value="1"/>
</dbReference>
<dbReference type="GO" id="GO:0004499">
    <property type="term" value="F:N,N-dimethylaniline monooxygenase activity"/>
    <property type="evidence" value="ECO:0007669"/>
    <property type="project" value="InterPro"/>
</dbReference>
<comment type="catalytic activity">
    <reaction evidence="24">
        <text>sulcatone + NADPH + O2 + H(+) = 4-methylpent-3-en-1-yl acetate + NADP(+) + H2O</text>
        <dbReference type="Rhea" id="RHEA:54864"/>
        <dbReference type="ChEBI" id="CHEBI:15377"/>
        <dbReference type="ChEBI" id="CHEBI:15378"/>
        <dbReference type="ChEBI" id="CHEBI:15379"/>
        <dbReference type="ChEBI" id="CHEBI:16310"/>
        <dbReference type="ChEBI" id="CHEBI:57783"/>
        <dbReference type="ChEBI" id="CHEBI:58349"/>
        <dbReference type="ChEBI" id="CHEBI:138373"/>
    </reaction>
    <physiologicalReaction direction="left-to-right" evidence="24">
        <dbReference type="Rhea" id="RHEA:54865"/>
    </physiologicalReaction>
</comment>
<evidence type="ECO:0000256" key="15">
    <source>
        <dbReference type="ARBA" id="ARBA00023002"/>
    </source>
</evidence>
<keyword evidence="7" id="KW-0488">Methylation</keyword>
<keyword evidence="34" id="KW-1185">Reference proteome</keyword>
<dbReference type="EMBL" id="BTSX01000006">
    <property type="protein sequence ID" value="GMT06012.1"/>
    <property type="molecule type" value="Genomic_DNA"/>
</dbReference>
<dbReference type="InterPro" id="IPR020946">
    <property type="entry name" value="Flavin_mOase-like"/>
</dbReference>
<keyword evidence="10 32" id="KW-0812">Transmembrane</keyword>
<dbReference type="EC" id="1.14.13.8" evidence="5"/>
<evidence type="ECO:0000256" key="31">
    <source>
        <dbReference type="ARBA" id="ARBA00049475"/>
    </source>
</evidence>
<evidence type="ECO:0000256" key="22">
    <source>
        <dbReference type="ARBA" id="ARBA00047426"/>
    </source>
</evidence>
<dbReference type="PRINTS" id="PR00370">
    <property type="entry name" value="FMOXYGENASE"/>
</dbReference>
<feature type="non-terminal residue" evidence="33">
    <location>
        <position position="1"/>
    </location>
</feature>
<dbReference type="InterPro" id="IPR050346">
    <property type="entry name" value="FMO-like"/>
</dbReference>
<keyword evidence="11" id="KW-0274">FAD</keyword>
<evidence type="ECO:0000256" key="13">
    <source>
        <dbReference type="ARBA" id="ARBA00022857"/>
    </source>
</evidence>
<evidence type="ECO:0000256" key="1">
    <source>
        <dbReference type="ARBA" id="ARBA00001974"/>
    </source>
</evidence>
<dbReference type="FunFam" id="3.50.50.60:FF:000023">
    <property type="entry name" value="Dimethylaniline monooxygenase [N-oxide-forming]"/>
    <property type="match status" value="1"/>
</dbReference>
<dbReference type="SUPFAM" id="SSF51905">
    <property type="entry name" value="FAD/NAD(P)-binding domain"/>
    <property type="match status" value="2"/>
</dbReference>
<evidence type="ECO:0000256" key="16">
    <source>
        <dbReference type="ARBA" id="ARBA00023098"/>
    </source>
</evidence>
<evidence type="ECO:0000256" key="20">
    <source>
        <dbReference type="ARBA" id="ARBA00033301"/>
    </source>
</evidence>
<dbReference type="AlphaFoldDB" id="A0AAV5UI73"/>
<keyword evidence="9" id="KW-0285">Flavoprotein</keyword>
<keyword evidence="16" id="KW-0443">Lipid metabolism</keyword>
<evidence type="ECO:0000256" key="25">
    <source>
        <dbReference type="ARBA" id="ARBA00047864"/>
    </source>
</evidence>
<comment type="catalytic activity">
    <reaction evidence="28">
        <text>(2E)-geranial + NADPH + O2 + H(+) = (1E)-2,6-dimethylhepta-1,5-dien-1-yl formate + NADP(+) + H2O</text>
        <dbReference type="Rhea" id="RHEA:54860"/>
        <dbReference type="ChEBI" id="CHEBI:15377"/>
        <dbReference type="ChEBI" id="CHEBI:15378"/>
        <dbReference type="ChEBI" id="CHEBI:15379"/>
        <dbReference type="ChEBI" id="CHEBI:16980"/>
        <dbReference type="ChEBI" id="CHEBI:57783"/>
        <dbReference type="ChEBI" id="CHEBI:58349"/>
        <dbReference type="ChEBI" id="CHEBI:138375"/>
    </reaction>
    <physiologicalReaction direction="left-to-right" evidence="28">
        <dbReference type="Rhea" id="RHEA:54861"/>
    </physiologicalReaction>
</comment>
<comment type="catalytic activity">
    <reaction evidence="22">
        <text>hexan-3-one + NADPH + O2 + H(+) = propyl propanoate + NADP(+) + H2O</text>
        <dbReference type="Rhea" id="RHEA:54848"/>
        <dbReference type="ChEBI" id="CHEBI:15377"/>
        <dbReference type="ChEBI" id="CHEBI:15378"/>
        <dbReference type="ChEBI" id="CHEBI:15379"/>
        <dbReference type="ChEBI" id="CHEBI:57783"/>
        <dbReference type="ChEBI" id="CHEBI:58349"/>
        <dbReference type="ChEBI" id="CHEBI:89828"/>
        <dbReference type="ChEBI" id="CHEBI:89891"/>
    </reaction>
    <physiologicalReaction direction="left-to-right" evidence="22">
        <dbReference type="Rhea" id="RHEA:54849"/>
    </physiologicalReaction>
</comment>
<comment type="catalytic activity">
    <reaction evidence="31">
        <text>octan-3-one + NADPH + O2 + H(+) = pentyl propanoate + NADP(+) + H2O</text>
        <dbReference type="Rhea" id="RHEA:54840"/>
        <dbReference type="ChEBI" id="CHEBI:15377"/>
        <dbReference type="ChEBI" id="CHEBI:15378"/>
        <dbReference type="ChEBI" id="CHEBI:15379"/>
        <dbReference type="ChEBI" id="CHEBI:57783"/>
        <dbReference type="ChEBI" id="CHEBI:58349"/>
        <dbReference type="ChEBI" id="CHEBI:80946"/>
        <dbReference type="ChEBI" id="CHEBI:87373"/>
    </reaction>
    <physiologicalReaction direction="left-to-right" evidence="31">
        <dbReference type="Rhea" id="RHEA:54841"/>
    </physiologicalReaction>
</comment>
<evidence type="ECO:0000256" key="29">
    <source>
        <dbReference type="ARBA" id="ARBA00048990"/>
    </source>
</evidence>
<evidence type="ECO:0000256" key="17">
    <source>
        <dbReference type="ARBA" id="ARBA00023136"/>
    </source>
</evidence>
<evidence type="ECO:0000256" key="2">
    <source>
        <dbReference type="ARBA" id="ARBA00004524"/>
    </source>
</evidence>
<comment type="cofactor">
    <cofactor evidence="1">
        <name>FAD</name>
        <dbReference type="ChEBI" id="CHEBI:57692"/>
    </cofactor>
</comment>
<organism evidence="33 34">
    <name type="scientific">Pristionchus entomophagus</name>
    <dbReference type="NCBI Taxonomy" id="358040"/>
    <lineage>
        <taxon>Eukaryota</taxon>
        <taxon>Metazoa</taxon>
        <taxon>Ecdysozoa</taxon>
        <taxon>Nematoda</taxon>
        <taxon>Chromadorea</taxon>
        <taxon>Rhabditida</taxon>
        <taxon>Rhabditina</taxon>
        <taxon>Diplogasteromorpha</taxon>
        <taxon>Diplogasteroidea</taxon>
        <taxon>Neodiplogasteridae</taxon>
        <taxon>Pristionchus</taxon>
    </lineage>
</organism>
<keyword evidence="17 32" id="KW-0472">Membrane</keyword>
<evidence type="ECO:0000256" key="14">
    <source>
        <dbReference type="ARBA" id="ARBA00022989"/>
    </source>
</evidence>
<evidence type="ECO:0000256" key="3">
    <source>
        <dbReference type="ARBA" id="ARBA00009183"/>
    </source>
</evidence>
<evidence type="ECO:0000256" key="24">
    <source>
        <dbReference type="ARBA" id="ARBA00047855"/>
    </source>
</evidence>
<evidence type="ECO:0000256" key="21">
    <source>
        <dbReference type="ARBA" id="ARBA00045722"/>
    </source>
</evidence>
<comment type="function">
    <text evidence="21">Acts as a Baeyer-Villiger monooxygenase on a broad range of substrates. Catalyzes the insertion of an oxygen atom into a carbon-carbon bond adjacent to a carbonyl, which converts ketones to esters. Active on diverse carbonyl compounds, whereas soft nucleophiles are mostly non- or poorly reactive. In contrast with other forms of FMO it is non- or poorly active on 'classical' substrates such as drugs, pesticides, and dietary components containing soft nucleophilic heteroatoms. Able to oxidize drug molecules bearing a carbonyl group on an aliphatic chain, such as nabumetone and pentoxifylline. Also, in the absence of substrates, shows slow but yet significant NADPH oxidase activity. Acts as a positive modulator of cholesterol biosynthesis as well as glucose homeostasis, promoting metabolic aging via pleiotropic effects.</text>
</comment>
<keyword evidence="12" id="KW-0256">Endoplasmic reticulum</keyword>
<evidence type="ECO:0000256" key="8">
    <source>
        <dbReference type="ARBA" id="ARBA00022553"/>
    </source>
</evidence>
<dbReference type="GO" id="GO:0050660">
    <property type="term" value="F:flavin adenine dinucleotide binding"/>
    <property type="evidence" value="ECO:0007669"/>
    <property type="project" value="InterPro"/>
</dbReference>
<dbReference type="InterPro" id="IPR002257">
    <property type="entry name" value="Flavin_mOase_5"/>
</dbReference>
<dbReference type="Gene3D" id="3.50.50.60">
    <property type="entry name" value="FAD/NAD(P)-binding domain"/>
    <property type="match status" value="1"/>
</dbReference>
<dbReference type="Proteomes" id="UP001432027">
    <property type="component" value="Unassembled WGS sequence"/>
</dbReference>
<comment type="similarity">
    <text evidence="3">Belongs to the FMO family.</text>
</comment>
<evidence type="ECO:0000256" key="9">
    <source>
        <dbReference type="ARBA" id="ARBA00022630"/>
    </source>
</evidence>
<evidence type="ECO:0000256" key="5">
    <source>
        <dbReference type="ARBA" id="ARBA00012850"/>
    </source>
</evidence>
<dbReference type="FunFam" id="3.50.50.60:FF:000608">
    <property type="entry name" value="Flavin-containing monooxygenase"/>
    <property type="match status" value="1"/>
</dbReference>
<comment type="catalytic activity">
    <reaction evidence="26">
        <text>hexan-3-one + NADPH + O2 + H(+) = ethyl butanoate + NADP(+) + H2O</text>
        <dbReference type="Rhea" id="RHEA:54844"/>
        <dbReference type="ChEBI" id="CHEBI:15377"/>
        <dbReference type="ChEBI" id="CHEBI:15378"/>
        <dbReference type="ChEBI" id="CHEBI:15379"/>
        <dbReference type="ChEBI" id="CHEBI:57783"/>
        <dbReference type="ChEBI" id="CHEBI:58349"/>
        <dbReference type="ChEBI" id="CHEBI:88764"/>
        <dbReference type="ChEBI" id="CHEBI:89891"/>
    </reaction>
    <physiologicalReaction direction="left-to-right" evidence="26">
        <dbReference type="Rhea" id="RHEA:54845"/>
    </physiologicalReaction>
</comment>
<comment type="catalytic activity">
    <reaction evidence="30">
        <text>N,N-dimethylaniline + NADPH + O2 + H(+) = N,N-dimethylaniline N-oxide + NADP(+) + H2O</text>
        <dbReference type="Rhea" id="RHEA:24468"/>
        <dbReference type="ChEBI" id="CHEBI:15377"/>
        <dbReference type="ChEBI" id="CHEBI:15378"/>
        <dbReference type="ChEBI" id="CHEBI:15379"/>
        <dbReference type="ChEBI" id="CHEBI:16269"/>
        <dbReference type="ChEBI" id="CHEBI:17735"/>
        <dbReference type="ChEBI" id="CHEBI:57783"/>
        <dbReference type="ChEBI" id="CHEBI:58349"/>
        <dbReference type="EC" id="1.14.13.8"/>
    </reaction>
    <physiologicalReaction direction="left-to-right" evidence="30">
        <dbReference type="Rhea" id="RHEA:24469"/>
    </physiologicalReaction>
</comment>
<keyword evidence="8" id="KW-0597">Phosphoprotein</keyword>
<evidence type="ECO:0000256" key="18">
    <source>
        <dbReference type="ARBA" id="ARBA00029728"/>
    </source>
</evidence>
<evidence type="ECO:0000256" key="26">
    <source>
        <dbReference type="ARBA" id="ARBA00047977"/>
    </source>
</evidence>
<comment type="caution">
    <text evidence="33">The sequence shown here is derived from an EMBL/GenBank/DDBJ whole genome shotgun (WGS) entry which is preliminary data.</text>
</comment>
<keyword evidence="12" id="KW-0492">Microsome</keyword>
<dbReference type="PRINTS" id="PR01125">
    <property type="entry name" value="FMOXYGENASE5"/>
</dbReference>
<evidence type="ECO:0000256" key="30">
    <source>
        <dbReference type="ARBA" id="ARBA00049443"/>
    </source>
</evidence>
<protein>
    <recommendedName>
        <fullName evidence="6">Flavin-containing monooxygenase 5</fullName>
        <ecNumber evidence="5">1.14.13.8</ecNumber>
        <ecNumber evidence="4">1.6.3.1</ecNumber>
    </recommendedName>
    <alternativeName>
        <fullName evidence="20">Dimethylaniline monooxygenase [N-oxide-forming] 5</fullName>
    </alternativeName>
    <alternativeName>
        <fullName evidence="18">Dimethylaniline oxidase 5</fullName>
    </alternativeName>
    <alternativeName>
        <fullName evidence="19">NADPH oxidase</fullName>
    </alternativeName>
</protein>
<dbReference type="FunFam" id="3.50.50.60:FF:000663">
    <property type="entry name" value="Dimethylaniline monooxygenase [N-oxide-forming]"/>
    <property type="match status" value="1"/>
</dbReference>
<comment type="catalytic activity">
    <reaction evidence="23">
        <text>heptan-2-one + NADPH + O2 + H(+) = pentyl acetate + NADP(+) + H2O</text>
        <dbReference type="Rhea" id="RHEA:54836"/>
        <dbReference type="ChEBI" id="CHEBI:5672"/>
        <dbReference type="ChEBI" id="CHEBI:15377"/>
        <dbReference type="ChEBI" id="CHEBI:15378"/>
        <dbReference type="ChEBI" id="CHEBI:15379"/>
        <dbReference type="ChEBI" id="CHEBI:57783"/>
        <dbReference type="ChEBI" id="CHEBI:58349"/>
        <dbReference type="ChEBI" id="CHEBI:87362"/>
    </reaction>
    <physiologicalReaction direction="left-to-right" evidence="23">
        <dbReference type="Rhea" id="RHEA:54837"/>
    </physiologicalReaction>
</comment>
<evidence type="ECO:0000256" key="7">
    <source>
        <dbReference type="ARBA" id="ARBA00022481"/>
    </source>
</evidence>
<gene>
    <name evidence="33" type="ORF">PENTCL1PPCAC_28186</name>
</gene>
<dbReference type="InterPro" id="IPR036188">
    <property type="entry name" value="FAD/NAD-bd_sf"/>
</dbReference>
<keyword evidence="14 32" id="KW-1133">Transmembrane helix</keyword>
<reference evidence="33" key="1">
    <citation type="submission" date="2023-10" db="EMBL/GenBank/DDBJ databases">
        <title>Genome assembly of Pristionchus species.</title>
        <authorList>
            <person name="Yoshida K."/>
            <person name="Sommer R.J."/>
        </authorList>
    </citation>
    <scope>NUCLEOTIDE SEQUENCE</scope>
    <source>
        <strain evidence="33">RS0144</strain>
    </source>
</reference>
<comment type="subcellular location">
    <subcellularLocation>
        <location evidence="2">Microsome membrane</location>
    </subcellularLocation>
</comment>
<evidence type="ECO:0000256" key="4">
    <source>
        <dbReference type="ARBA" id="ARBA00012698"/>
    </source>
</evidence>
<evidence type="ECO:0000256" key="23">
    <source>
        <dbReference type="ARBA" id="ARBA00047574"/>
    </source>
</evidence>
<evidence type="ECO:0000256" key="6">
    <source>
        <dbReference type="ARBA" id="ARBA00019213"/>
    </source>
</evidence>
<dbReference type="GO" id="GO:0016174">
    <property type="term" value="F:NAD(P)H oxidase H2O2-forming activity"/>
    <property type="evidence" value="ECO:0007669"/>
    <property type="project" value="UniProtKB-EC"/>
</dbReference>
<dbReference type="Pfam" id="PF00743">
    <property type="entry name" value="FMO-like"/>
    <property type="match status" value="1"/>
</dbReference>
<proteinExistence type="inferred from homology"/>
<dbReference type="GO" id="GO:0006629">
    <property type="term" value="P:lipid metabolic process"/>
    <property type="evidence" value="ECO:0007669"/>
    <property type="project" value="UniProtKB-KW"/>
</dbReference>
<name>A0AAV5UI73_9BILA</name>
<comment type="catalytic activity">
    <reaction evidence="25">
        <text>NADPH + O2 + H(+) = H2O2 + NADP(+)</text>
        <dbReference type="Rhea" id="RHEA:11260"/>
        <dbReference type="ChEBI" id="CHEBI:15378"/>
        <dbReference type="ChEBI" id="CHEBI:15379"/>
        <dbReference type="ChEBI" id="CHEBI:16240"/>
        <dbReference type="ChEBI" id="CHEBI:57783"/>
        <dbReference type="ChEBI" id="CHEBI:58349"/>
        <dbReference type="EC" id="1.6.3.1"/>
    </reaction>
    <physiologicalReaction direction="left-to-right" evidence="25">
        <dbReference type="Rhea" id="RHEA:11261"/>
    </physiologicalReaction>
</comment>
<evidence type="ECO:0000256" key="12">
    <source>
        <dbReference type="ARBA" id="ARBA00022848"/>
    </source>
</evidence>
<feature type="transmembrane region" description="Helical" evidence="32">
    <location>
        <begin position="520"/>
        <end position="540"/>
    </location>
</feature>
<comment type="catalytic activity">
    <reaction evidence="29">
        <text>heptan-4-one + NADPH + O2 + H(+) = propyl butanoate + NADP(+) + H2O</text>
        <dbReference type="Rhea" id="RHEA:54852"/>
        <dbReference type="ChEBI" id="CHEBI:15377"/>
        <dbReference type="ChEBI" id="CHEBI:15378"/>
        <dbReference type="ChEBI" id="CHEBI:15379"/>
        <dbReference type="ChEBI" id="CHEBI:57783"/>
        <dbReference type="ChEBI" id="CHEBI:58349"/>
        <dbReference type="ChEBI" id="CHEBI:89484"/>
        <dbReference type="ChEBI" id="CHEBI:89719"/>
    </reaction>
    <physiologicalReaction direction="left-to-right" evidence="29">
        <dbReference type="Rhea" id="RHEA:54853"/>
    </physiologicalReaction>
</comment>
<sequence length="541" mass="60951">SFQMPAKRVCIVGAGAAGLPSIRHALLYGFDVVCYEAQGEIGGLWRYKPEETDESSVMKSTVINSSKELTAYSDFPPPATTANFMHNTHMCDYLVKYSDHFDLAKHIKLYHKVLNIERNDDYAKTGRWKITVKILKSDKQWTELFDGVLLCTGHHTLPYWPQPWPGQKEFQGKIMHAHSYKDYRGNDDKVVAVVGIGNSGGDIAVELSKVAKQVYLITRSGTWVFNRVADYGRPVDSFLNSRFYHGLRMGMPSAIMEVSQQSALNKRFDHKLYGLKPKHGVFSAHPTINDELPNRIASGTVRVRPQIEKFTENGLRFVDGTTVDHVDKVIVSTGYTIEFPCLENGNLLKVRENELDAYQFMFPSVLEHTTLGLIGLIQPYGSIMPIAEMQARVFCDVLSGVSTLPSKAERAEHVKATREHMQQRYSASRRHTIQVDYLPYMDELSELIGCKPPVWHSLLLSDPQMAFASAFAPHASYFYRLRGPHPWTGARDAILSIEDRIVQAMDERAKGSAFSALKSIALQELIMLVVFVVILLIALIH</sequence>
<evidence type="ECO:0000256" key="28">
    <source>
        <dbReference type="ARBA" id="ARBA00048989"/>
    </source>
</evidence>
<evidence type="ECO:0000256" key="27">
    <source>
        <dbReference type="ARBA" id="ARBA00048459"/>
    </source>
</evidence>
<dbReference type="PANTHER" id="PTHR23023">
    <property type="entry name" value="DIMETHYLANILINE MONOOXYGENASE"/>
    <property type="match status" value="1"/>
</dbReference>
<evidence type="ECO:0000256" key="10">
    <source>
        <dbReference type="ARBA" id="ARBA00022692"/>
    </source>
</evidence>
<evidence type="ECO:0000256" key="32">
    <source>
        <dbReference type="SAM" id="Phobius"/>
    </source>
</evidence>
<evidence type="ECO:0000256" key="19">
    <source>
        <dbReference type="ARBA" id="ARBA00033213"/>
    </source>
</evidence>
<evidence type="ECO:0000256" key="11">
    <source>
        <dbReference type="ARBA" id="ARBA00022827"/>
    </source>
</evidence>
<evidence type="ECO:0000313" key="33">
    <source>
        <dbReference type="EMBL" id="GMT06012.1"/>
    </source>
</evidence>
<dbReference type="EC" id="1.6.3.1" evidence="4"/>
<dbReference type="InterPro" id="IPR000960">
    <property type="entry name" value="Flavin_mOase"/>
</dbReference>
<dbReference type="GO" id="GO:0050661">
    <property type="term" value="F:NADP binding"/>
    <property type="evidence" value="ECO:0007669"/>
    <property type="project" value="InterPro"/>
</dbReference>
<comment type="catalytic activity">
    <reaction evidence="27">
        <text>octan-3-one + NADPH + O2 + H(+) = ethyl hexanoate + NADP(+) + H2O</text>
        <dbReference type="Rhea" id="RHEA:54856"/>
        <dbReference type="ChEBI" id="CHEBI:15377"/>
        <dbReference type="ChEBI" id="CHEBI:15378"/>
        <dbReference type="ChEBI" id="CHEBI:15379"/>
        <dbReference type="ChEBI" id="CHEBI:57783"/>
        <dbReference type="ChEBI" id="CHEBI:58349"/>
        <dbReference type="ChEBI" id="CHEBI:80946"/>
        <dbReference type="ChEBI" id="CHEBI:86055"/>
    </reaction>
    <physiologicalReaction direction="left-to-right" evidence="27">
        <dbReference type="Rhea" id="RHEA:54857"/>
    </physiologicalReaction>
</comment>
<keyword evidence="15" id="KW-0560">Oxidoreductase</keyword>
<keyword evidence="13" id="KW-0521">NADP</keyword>
<evidence type="ECO:0000313" key="34">
    <source>
        <dbReference type="Proteomes" id="UP001432027"/>
    </source>
</evidence>
<accession>A0AAV5UI73</accession>